<feature type="transmembrane region" description="Helical" evidence="12">
    <location>
        <begin position="297"/>
        <end position="318"/>
    </location>
</feature>
<gene>
    <name evidence="13" type="ORF">SAMN05444390_105330</name>
</gene>
<keyword evidence="5 12" id="KW-0812">Transmembrane</keyword>
<keyword evidence="6 10" id="KW-0630">Potassium</keyword>
<dbReference type="Pfam" id="PF02386">
    <property type="entry name" value="TrkH"/>
    <property type="match status" value="1"/>
</dbReference>
<feature type="binding site" evidence="11">
    <location>
        <position position="432"/>
    </location>
    <ligand>
        <name>K(+)</name>
        <dbReference type="ChEBI" id="CHEBI:29103"/>
    </ligand>
</feature>
<feature type="transmembrane region" description="Helical" evidence="12">
    <location>
        <begin position="134"/>
        <end position="154"/>
    </location>
</feature>
<evidence type="ECO:0000313" key="14">
    <source>
        <dbReference type="Proteomes" id="UP000236745"/>
    </source>
</evidence>
<comment type="subcellular location">
    <subcellularLocation>
        <location evidence="10">Cell inner membrane</location>
        <topology evidence="10">Multi-pass membrane protein</topology>
    </subcellularLocation>
    <subcellularLocation>
        <location evidence="1">Cell membrane</location>
        <topology evidence="1">Multi-pass membrane protein</topology>
    </subcellularLocation>
</comment>
<proteinExistence type="inferred from homology"/>
<feature type="transmembrane region" description="Helical" evidence="12">
    <location>
        <begin position="236"/>
        <end position="259"/>
    </location>
</feature>
<evidence type="ECO:0000256" key="4">
    <source>
        <dbReference type="ARBA" id="ARBA00022538"/>
    </source>
</evidence>
<keyword evidence="2 10" id="KW-0813">Transport</keyword>
<dbReference type="PANTHER" id="PTHR32024:SF3">
    <property type="entry name" value="TRK SYSTEM POTASSIUM UPTAKE PROTEIN"/>
    <property type="match status" value="1"/>
</dbReference>
<dbReference type="RefSeq" id="WP_104005145.1">
    <property type="nucleotide sequence ID" value="NZ_FNVQ01000005.1"/>
</dbReference>
<dbReference type="EMBL" id="FNVQ01000005">
    <property type="protein sequence ID" value="SEG82191.1"/>
    <property type="molecule type" value="Genomic_DNA"/>
</dbReference>
<keyword evidence="10" id="KW-0997">Cell inner membrane</keyword>
<reference evidence="13 14" key="1">
    <citation type="submission" date="2016-10" db="EMBL/GenBank/DDBJ databases">
        <authorList>
            <person name="de Groot N.N."/>
        </authorList>
    </citation>
    <scope>NUCLEOTIDE SEQUENCE [LARGE SCALE GENOMIC DNA]</scope>
    <source>
        <strain evidence="13 14">DSM 22012</strain>
    </source>
</reference>
<dbReference type="PIRSF" id="PIRSF006247">
    <property type="entry name" value="TrkH"/>
    <property type="match status" value="1"/>
</dbReference>
<feature type="transmembrane region" description="Helical" evidence="12">
    <location>
        <begin position="389"/>
        <end position="411"/>
    </location>
</feature>
<keyword evidence="3 10" id="KW-1003">Cell membrane</keyword>
<evidence type="ECO:0000256" key="10">
    <source>
        <dbReference type="PIRNR" id="PIRNR006247"/>
    </source>
</evidence>
<dbReference type="GO" id="GO:0046872">
    <property type="term" value="F:metal ion binding"/>
    <property type="evidence" value="ECO:0007669"/>
    <property type="project" value="UniProtKB-KW"/>
</dbReference>
<feature type="binding site" evidence="11">
    <location>
        <position position="314"/>
    </location>
    <ligand>
        <name>K(+)</name>
        <dbReference type="ChEBI" id="CHEBI:29103"/>
    </ligand>
</feature>
<evidence type="ECO:0000256" key="9">
    <source>
        <dbReference type="ARBA" id="ARBA00023136"/>
    </source>
</evidence>
<dbReference type="GO" id="GO:0015379">
    <property type="term" value="F:potassium:chloride symporter activity"/>
    <property type="evidence" value="ECO:0007669"/>
    <property type="project" value="InterPro"/>
</dbReference>
<keyword evidence="8 10" id="KW-0406">Ion transport</keyword>
<keyword evidence="14" id="KW-1185">Reference proteome</keyword>
<evidence type="ECO:0000256" key="8">
    <source>
        <dbReference type="ARBA" id="ARBA00023065"/>
    </source>
</evidence>
<name>A0A1H6D9X3_9GAMM</name>
<evidence type="ECO:0000256" key="6">
    <source>
        <dbReference type="ARBA" id="ARBA00022958"/>
    </source>
</evidence>
<dbReference type="PANTHER" id="PTHR32024">
    <property type="entry name" value="TRK SYSTEM POTASSIUM UPTAKE PROTEIN TRKG-RELATED"/>
    <property type="match status" value="1"/>
</dbReference>
<keyword evidence="11" id="KW-0479">Metal-binding</keyword>
<evidence type="ECO:0000256" key="1">
    <source>
        <dbReference type="ARBA" id="ARBA00004651"/>
    </source>
</evidence>
<keyword evidence="7 12" id="KW-1133">Transmembrane helix</keyword>
<keyword evidence="4 10" id="KW-0633">Potassium transport</keyword>
<evidence type="ECO:0000313" key="13">
    <source>
        <dbReference type="EMBL" id="SEG82191.1"/>
    </source>
</evidence>
<organism evidence="13 14">
    <name type="scientific">Marinobacterium lutimaris</name>
    <dbReference type="NCBI Taxonomy" id="568106"/>
    <lineage>
        <taxon>Bacteria</taxon>
        <taxon>Pseudomonadati</taxon>
        <taxon>Pseudomonadota</taxon>
        <taxon>Gammaproteobacteria</taxon>
        <taxon>Oceanospirillales</taxon>
        <taxon>Oceanospirillaceae</taxon>
        <taxon>Marinobacterium</taxon>
    </lineage>
</organism>
<dbReference type="OrthoDB" id="9810952at2"/>
<feature type="binding site" evidence="11">
    <location>
        <position position="220"/>
    </location>
    <ligand>
        <name>K(+)</name>
        <dbReference type="ChEBI" id="CHEBI:29103"/>
    </ligand>
</feature>
<dbReference type="InterPro" id="IPR003445">
    <property type="entry name" value="Cat_transpt"/>
</dbReference>
<feature type="transmembrane region" description="Helical" evidence="12">
    <location>
        <begin position="456"/>
        <end position="480"/>
    </location>
</feature>
<feature type="binding site" evidence="11">
    <location>
        <position position="112"/>
    </location>
    <ligand>
        <name>K(+)</name>
        <dbReference type="ChEBI" id="CHEBI:29103"/>
    </ligand>
</feature>
<dbReference type="AlphaFoldDB" id="A0A1H6D9X3"/>
<dbReference type="GO" id="GO:0005886">
    <property type="term" value="C:plasma membrane"/>
    <property type="evidence" value="ECO:0007669"/>
    <property type="project" value="UniProtKB-SubCell"/>
</dbReference>
<feature type="binding site" evidence="11">
    <location>
        <position position="113"/>
    </location>
    <ligand>
        <name>K(+)</name>
        <dbReference type="ChEBI" id="CHEBI:29103"/>
    </ligand>
</feature>
<keyword evidence="9 10" id="KW-0472">Membrane</keyword>
<evidence type="ECO:0000256" key="7">
    <source>
        <dbReference type="ARBA" id="ARBA00022989"/>
    </source>
</evidence>
<sequence length="482" mass="53083">MLRLFRPIFFVCGVLALIMTGLLLAPMIYGYLIGDPEYRAFLESAIISLLFGILLIFWGRERRFRLTSRQLYLLTSMSWLQLSFVGALPLMLTDHPLTLSEAVFEAVSGITTTGSTVISGINTLPPSILLWRSLLQWVGGLGVIGMAVTILPFLRVGGMRLFQTESSDWSEKSLPRFHEMAHRLLFIYVMITLACGLCYWVAGMSPFDAVNHAMTTVSTGGYATDDASMGRFSDSILWIAVVFMMIGGMPFMLYIRFLSQRRLSVLADQQAKGFILIVLFLVAILTFEQVVMDGEPFLRTLTHAAFNIVSIITTTGYASADYTLWGEFSIGLFFIATFIGGCSGSTSGGMKVFRFQLSYQFLSDQMHKLVHPRSITSIRYNGKPIPDDIVASAVAFSFLFFIVLAATTLILTALGVDFITAFTGAITALTNVGPGLGDTIGPAGNFHTLPDTAKWLLSLAMILGRLELLTVMVLLSPVFWRG</sequence>
<accession>A0A1H6D9X3</accession>
<feature type="transmembrane region" description="Helical" evidence="12">
    <location>
        <begin position="71"/>
        <end position="92"/>
    </location>
</feature>
<feature type="transmembrane region" description="Helical" evidence="12">
    <location>
        <begin position="330"/>
        <end position="353"/>
    </location>
</feature>
<dbReference type="Proteomes" id="UP000236745">
    <property type="component" value="Unassembled WGS sequence"/>
</dbReference>
<evidence type="ECO:0000256" key="5">
    <source>
        <dbReference type="ARBA" id="ARBA00022692"/>
    </source>
</evidence>
<protein>
    <recommendedName>
        <fullName evidence="10">Trk system potassium uptake protein</fullName>
    </recommendedName>
</protein>
<feature type="transmembrane region" description="Helical" evidence="12">
    <location>
        <begin position="271"/>
        <end position="291"/>
    </location>
</feature>
<evidence type="ECO:0000256" key="3">
    <source>
        <dbReference type="ARBA" id="ARBA00022475"/>
    </source>
</evidence>
<feature type="transmembrane region" description="Helical" evidence="12">
    <location>
        <begin position="184"/>
        <end position="202"/>
    </location>
</feature>
<feature type="transmembrane region" description="Helical" evidence="12">
    <location>
        <begin position="7"/>
        <end position="32"/>
    </location>
</feature>
<evidence type="ECO:0000256" key="2">
    <source>
        <dbReference type="ARBA" id="ARBA00022448"/>
    </source>
</evidence>
<feature type="transmembrane region" description="Helical" evidence="12">
    <location>
        <begin position="38"/>
        <end position="59"/>
    </location>
</feature>
<feature type="binding site" evidence="11">
    <location>
        <position position="431"/>
    </location>
    <ligand>
        <name>K(+)</name>
        <dbReference type="ChEBI" id="CHEBI:29103"/>
    </ligand>
</feature>
<evidence type="ECO:0000256" key="12">
    <source>
        <dbReference type="SAM" id="Phobius"/>
    </source>
</evidence>
<evidence type="ECO:0000256" key="11">
    <source>
        <dbReference type="PIRSR" id="PIRSR006247-1"/>
    </source>
</evidence>
<comment type="similarity">
    <text evidence="10">Belongs to the TrkH potassium transport family.</text>
</comment>
<feature type="binding site" evidence="11">
    <location>
        <position position="315"/>
    </location>
    <ligand>
        <name>K(+)</name>
        <dbReference type="ChEBI" id="CHEBI:29103"/>
    </ligand>
</feature>
<dbReference type="InterPro" id="IPR004772">
    <property type="entry name" value="TrkH"/>
</dbReference>
<feature type="transmembrane region" description="Helical" evidence="12">
    <location>
        <begin position="418"/>
        <end position="436"/>
    </location>
</feature>